<dbReference type="InterPro" id="IPR036086">
    <property type="entry name" value="ParB/Sulfiredoxin_sf"/>
</dbReference>
<dbReference type="SUPFAM" id="SSF110849">
    <property type="entry name" value="ParB/Sulfiredoxin"/>
    <property type="match status" value="1"/>
</dbReference>
<gene>
    <name evidence="2" type="ORF">SEA_BIGSWOLE_88</name>
</gene>
<evidence type="ECO:0000256" key="1">
    <source>
        <dbReference type="SAM" id="MobiDB-lite"/>
    </source>
</evidence>
<reference evidence="2 3" key="1">
    <citation type="submission" date="2017-09" db="EMBL/GenBank/DDBJ databases">
        <authorList>
            <person name="Abdullah M."/>
            <person name="Cabreras A."/>
            <person name="Frueh W."/>
            <person name="Le H."/>
            <person name="Lezo S."/>
            <person name="Mvoula E."/>
            <person name="Quinn R."/>
            <person name="Sadana R."/>
            <person name="Saha S."/>
            <person name="Klyczek K."/>
            <person name="Garlena R.A."/>
            <person name="Russell D.A."/>
            <person name="Pope W.H."/>
            <person name="Jacobs-Sera D."/>
            <person name="Hendrix R.W."/>
            <person name="Hatfull G.F."/>
        </authorList>
    </citation>
    <scope>NUCLEOTIDE SEQUENCE [LARGE SCALE GENOMIC DNA]</scope>
</reference>
<evidence type="ECO:0008006" key="4">
    <source>
        <dbReference type="Google" id="ProtNLM"/>
    </source>
</evidence>
<dbReference type="EMBL" id="MF919495">
    <property type="protein sequence ID" value="ATN87762.1"/>
    <property type="molecule type" value="Genomic_DNA"/>
</dbReference>
<name>A0A2D1G7W0_9CAUD</name>
<accession>A0A2D1G7W0</accession>
<feature type="region of interest" description="Disordered" evidence="1">
    <location>
        <begin position="605"/>
        <end position="627"/>
    </location>
</feature>
<organism evidence="2 3">
    <name type="scientific">Mycobacterium phage Bigswole</name>
    <dbReference type="NCBI Taxonomy" id="2041521"/>
    <lineage>
        <taxon>Viruses</taxon>
        <taxon>Duplodnaviria</taxon>
        <taxon>Heunggongvirae</taxon>
        <taxon>Uroviricota</taxon>
        <taxon>Caudoviricetes</taxon>
        <taxon>Ceeclamvirinae</taxon>
        <taxon>Bixzunavirus</taxon>
        <taxon>Bixzunavirus bigswole</taxon>
    </lineage>
</organism>
<feature type="region of interest" description="Disordered" evidence="1">
    <location>
        <begin position="159"/>
        <end position="186"/>
    </location>
</feature>
<evidence type="ECO:0000313" key="3">
    <source>
        <dbReference type="Proteomes" id="UP000230528"/>
    </source>
</evidence>
<dbReference type="Gene3D" id="3.90.1530.10">
    <property type="entry name" value="Conserved hypothetical protein from pyrococcus furiosus pfu- 392566-001, ParB domain"/>
    <property type="match status" value="1"/>
</dbReference>
<protein>
    <recommendedName>
        <fullName evidence="4">ParB-like nuclease domain protein</fullName>
    </recommendedName>
</protein>
<sequence>MCYGCQQVLADLQETDGLHTAADHPYNRNNNGVRVHAPGEMVDIRPKDQRRHQVMQTAAVGPQKIYRGISVNPWSGGETSDALRELLAPGSWGQPDIDPAKLAHPDLGPALLNHVAHGNWSEWGNFRGKRPQLGRHWTTDKRIAQGFGGSGGITTVLEADHPGDVGLDPKNTGVRGRGDRSNYGHEQEVTLKPGTPLNITHVHVRHPTGWYTHDMGVSKMARAASYEVPEPWQRYYDHMSAQPDTSGNAHLMMPTDLVHHYREYDRDPADPNYQVLKKVIQEHGNQIRQPLVINADDTHGVLTEGNHRAAIARELSITHLPVRVQYGPKARANEGTPVPHHPAFKQWLDANTGTLRTAGANKSAHPPLSQLWADYQDWHGPIDPEDEDAYTPHDSVQSWGNVESYLQDRHGLSPWDEGYYDHPITFGMAKLHSLAQARPQVDGHDYDLSDDDLVSGAALGLLKIRRNQQTKRMEPDYDFHEGARITAAETPFIARGMSIGLPDDDHDLFHAINEHRATPEHMHRLLTHTDGRAGVWWGTYRDDEHPDPKAYGSFEDFVAHAGMGEESVAKYHDSGEYHDRVRAEGGQGPGQIFAEVPVVAVGTRPKRGDELWDPDKHNPADSLMGNSYLDDSEPIDLHEVHYNSGRGWVKVPMKGYRVQAARTAGTYFYAAFDPHSETIPGDPDYLYHATHDYNAQDIKDYGHLDVHDPWHGTDQDSWPDGSVDPRSYWTHDPQVARSFYPEGGSPTLLRTKRTNAPFQRERGTGDFYSPAPVSADHLEVYHGGGKWGPLHEW</sequence>
<proteinExistence type="predicted"/>
<feature type="compositionally biased region" description="Basic and acidic residues" evidence="1">
    <location>
        <begin position="176"/>
        <end position="186"/>
    </location>
</feature>
<evidence type="ECO:0000313" key="2">
    <source>
        <dbReference type="EMBL" id="ATN87762.1"/>
    </source>
</evidence>
<dbReference type="Proteomes" id="UP000230528">
    <property type="component" value="Genome"/>
</dbReference>
<feature type="compositionally biased region" description="Basic and acidic residues" evidence="1">
    <location>
        <begin position="606"/>
        <end position="619"/>
    </location>
</feature>
<keyword evidence="3" id="KW-1185">Reference proteome</keyword>